<gene>
    <name evidence="2" type="ORF">F0185_02520</name>
</gene>
<dbReference type="RefSeq" id="WP_167221250.1">
    <property type="nucleotide sequence ID" value="NZ_VUYU01000001.1"/>
</dbReference>
<dbReference type="Proteomes" id="UP000785613">
    <property type="component" value="Unassembled WGS sequence"/>
</dbReference>
<comment type="caution">
    <text evidence="2">The sequence shown here is derived from an EMBL/GenBank/DDBJ whole genome shotgun (WGS) entry which is preliminary data.</text>
</comment>
<evidence type="ECO:0000313" key="2">
    <source>
        <dbReference type="EMBL" id="NHZ32464.1"/>
    </source>
</evidence>
<evidence type="ECO:0000313" key="3">
    <source>
        <dbReference type="Proteomes" id="UP000785613"/>
    </source>
</evidence>
<accession>A0ABX0LLN0</accession>
<name>A0ABX0LLN0_9BURK</name>
<evidence type="ECO:0000256" key="1">
    <source>
        <dbReference type="SAM" id="MobiDB-lite"/>
    </source>
</evidence>
<keyword evidence="3" id="KW-1185">Reference proteome</keyword>
<organism evidence="2 3">
    <name type="scientific">Massilia rubra</name>
    <dbReference type="NCBI Taxonomy" id="2607910"/>
    <lineage>
        <taxon>Bacteria</taxon>
        <taxon>Pseudomonadati</taxon>
        <taxon>Pseudomonadota</taxon>
        <taxon>Betaproteobacteria</taxon>
        <taxon>Burkholderiales</taxon>
        <taxon>Oxalobacteraceae</taxon>
        <taxon>Telluria group</taxon>
        <taxon>Massilia</taxon>
    </lineage>
</organism>
<dbReference type="EMBL" id="VUYU01000001">
    <property type="protein sequence ID" value="NHZ32464.1"/>
    <property type="molecule type" value="Genomic_DNA"/>
</dbReference>
<sequence>MTELIDHGNFYYADCIATDSSRVMGYRIDSDKIELDDSIIVDESELTSIFQNFSVEIGNSTYSGGEAAAHGSCGFFCKRIGGLLDWILVSTESNPFISVELHKECVRFRTSSGFIWVVPNDKIESVYIENDKLAGSDVKRAPDYQTTNHPGHGQDPVTRVEDA</sequence>
<proteinExistence type="predicted"/>
<reference evidence="2 3" key="1">
    <citation type="submission" date="2019-09" db="EMBL/GenBank/DDBJ databases">
        <title>Taxonomy of Antarctic Massilia spp.: description of Massilia rubra sp. nov., Massilia aquatica sp. nov., Massilia mucilaginosa sp. nov., Massilia frigida sp. nov. isolated from streams, lakes and regoliths.</title>
        <authorList>
            <person name="Holochova P."/>
            <person name="Sedlacek I."/>
            <person name="Kralova S."/>
            <person name="Maslanova I."/>
            <person name="Busse H.-J."/>
            <person name="Stankova E."/>
            <person name="Vrbovska V."/>
            <person name="Kovarovic V."/>
            <person name="Bartak M."/>
            <person name="Svec P."/>
            <person name="Pantucek R."/>
        </authorList>
    </citation>
    <scope>NUCLEOTIDE SEQUENCE [LARGE SCALE GENOMIC DNA]</scope>
    <source>
        <strain evidence="2 3">CCM 8692</strain>
    </source>
</reference>
<feature type="region of interest" description="Disordered" evidence="1">
    <location>
        <begin position="140"/>
        <end position="163"/>
    </location>
</feature>
<protein>
    <submittedName>
        <fullName evidence="2">Uncharacterized protein</fullName>
    </submittedName>
</protein>